<organism evidence="1 2">
    <name type="scientific">Scophthalmus maximus</name>
    <name type="common">Turbot</name>
    <name type="synonym">Psetta maxima</name>
    <dbReference type="NCBI Taxonomy" id="52904"/>
    <lineage>
        <taxon>Eukaryota</taxon>
        <taxon>Metazoa</taxon>
        <taxon>Chordata</taxon>
        <taxon>Craniata</taxon>
        <taxon>Vertebrata</taxon>
        <taxon>Euteleostomi</taxon>
        <taxon>Actinopterygii</taxon>
        <taxon>Neopterygii</taxon>
        <taxon>Teleostei</taxon>
        <taxon>Neoteleostei</taxon>
        <taxon>Acanthomorphata</taxon>
        <taxon>Carangaria</taxon>
        <taxon>Pleuronectiformes</taxon>
        <taxon>Pleuronectoidei</taxon>
        <taxon>Scophthalmidae</taxon>
        <taxon>Scophthalmus</taxon>
    </lineage>
</organism>
<evidence type="ECO:0000313" key="2">
    <source>
        <dbReference type="Proteomes" id="UP000438429"/>
    </source>
</evidence>
<gene>
    <name evidence="1" type="ORF">F2P81_008161</name>
</gene>
<dbReference type="Proteomes" id="UP000438429">
    <property type="component" value="Unassembled WGS sequence"/>
</dbReference>
<dbReference type="EMBL" id="VEVO01000007">
    <property type="protein sequence ID" value="KAF0039926.1"/>
    <property type="molecule type" value="Genomic_DNA"/>
</dbReference>
<accession>A0A6A4SXG9</accession>
<evidence type="ECO:0000313" key="1">
    <source>
        <dbReference type="EMBL" id="KAF0039926.1"/>
    </source>
</evidence>
<reference evidence="1 2" key="1">
    <citation type="submission" date="2019-06" db="EMBL/GenBank/DDBJ databases">
        <title>Draft genomes of female and male turbot (Scophthalmus maximus).</title>
        <authorList>
            <person name="Xu H."/>
            <person name="Xu X.-W."/>
            <person name="Shao C."/>
            <person name="Chen S."/>
        </authorList>
    </citation>
    <scope>NUCLEOTIDE SEQUENCE [LARGE SCALE GENOMIC DNA]</scope>
    <source>
        <strain evidence="1">Ysfricsl-2016a</strain>
        <tissue evidence="1">Blood</tissue>
    </source>
</reference>
<comment type="caution">
    <text evidence="1">The sequence shown here is derived from an EMBL/GenBank/DDBJ whole genome shotgun (WGS) entry which is preliminary data.</text>
</comment>
<name>A0A6A4SXG9_SCOMX</name>
<protein>
    <submittedName>
        <fullName evidence="1">Uncharacterized protein</fullName>
    </submittedName>
</protein>
<dbReference type="AlphaFoldDB" id="A0A6A4SXG9"/>
<proteinExistence type="predicted"/>
<sequence length="96" mass="10380">MGVVGGSTQISKEISGLLYANECMISPNAPCSCCVRKRSGVDVPLGFVESVYTVCRKSSSAHVCNLNLILTDDIHPVNHRYEREVSLSVANQSLHS</sequence>